<proteinExistence type="predicted"/>
<gene>
    <name evidence="3" type="primary">gcdC_21</name>
    <name evidence="3" type="ORF">SDC9_211691</name>
</gene>
<organism evidence="3">
    <name type="scientific">bioreactor metagenome</name>
    <dbReference type="NCBI Taxonomy" id="1076179"/>
    <lineage>
        <taxon>unclassified sequences</taxon>
        <taxon>metagenomes</taxon>
        <taxon>ecological metagenomes</taxon>
    </lineage>
</organism>
<dbReference type="InterPro" id="IPR001882">
    <property type="entry name" value="Biotin_BS"/>
</dbReference>
<dbReference type="Gene3D" id="2.40.50.100">
    <property type="match status" value="1"/>
</dbReference>
<dbReference type="InterPro" id="IPR011053">
    <property type="entry name" value="Single_hybrid_motif"/>
</dbReference>
<dbReference type="PANTHER" id="PTHR45266">
    <property type="entry name" value="OXALOACETATE DECARBOXYLASE ALPHA CHAIN"/>
    <property type="match status" value="1"/>
</dbReference>
<dbReference type="PROSITE" id="PS50968">
    <property type="entry name" value="BIOTINYL_LIPOYL"/>
    <property type="match status" value="1"/>
</dbReference>
<dbReference type="CDD" id="cd06850">
    <property type="entry name" value="biotinyl_domain"/>
    <property type="match status" value="1"/>
</dbReference>
<dbReference type="AlphaFoldDB" id="A0A645JW77"/>
<evidence type="ECO:0000259" key="2">
    <source>
        <dbReference type="PROSITE" id="PS50968"/>
    </source>
</evidence>
<sequence>MSGTIFKMLVNVGDTVKNGQVVVVLEAMKMENEIFAPCNGTVTDVRVAQGAAVAPGDVLVVIG</sequence>
<dbReference type="FunFam" id="2.40.50.100:FF:000003">
    <property type="entry name" value="Acetyl-CoA carboxylase biotin carboxyl carrier protein"/>
    <property type="match status" value="1"/>
</dbReference>
<name>A0A645JW77_9ZZZZ</name>
<comment type="caution">
    <text evidence="3">The sequence shown here is derived from an EMBL/GenBank/DDBJ whole genome shotgun (WGS) entry which is preliminary data.</text>
</comment>
<dbReference type="EMBL" id="VSSQ01144069">
    <property type="protein sequence ID" value="MPN63924.1"/>
    <property type="molecule type" value="Genomic_DNA"/>
</dbReference>
<keyword evidence="1" id="KW-0092">Biotin</keyword>
<dbReference type="SUPFAM" id="SSF51230">
    <property type="entry name" value="Single hybrid motif"/>
    <property type="match status" value="1"/>
</dbReference>
<dbReference type="Pfam" id="PF00364">
    <property type="entry name" value="Biotin_lipoyl"/>
    <property type="match status" value="1"/>
</dbReference>
<dbReference type="PANTHER" id="PTHR45266:SF3">
    <property type="entry name" value="OXALOACETATE DECARBOXYLASE ALPHA CHAIN"/>
    <property type="match status" value="1"/>
</dbReference>
<protein>
    <submittedName>
        <fullName evidence="3">Glutaconyl-CoA decarboxylase subunit gamma</fullName>
    </submittedName>
</protein>
<reference evidence="3" key="1">
    <citation type="submission" date="2019-08" db="EMBL/GenBank/DDBJ databases">
        <authorList>
            <person name="Kucharzyk K."/>
            <person name="Murdoch R.W."/>
            <person name="Higgins S."/>
            <person name="Loffler F."/>
        </authorList>
    </citation>
    <scope>NUCLEOTIDE SEQUENCE</scope>
</reference>
<evidence type="ECO:0000313" key="3">
    <source>
        <dbReference type="EMBL" id="MPN63924.1"/>
    </source>
</evidence>
<feature type="domain" description="Lipoyl-binding" evidence="2">
    <location>
        <begin position="1"/>
        <end position="63"/>
    </location>
</feature>
<evidence type="ECO:0000256" key="1">
    <source>
        <dbReference type="ARBA" id="ARBA00023267"/>
    </source>
</evidence>
<dbReference type="InterPro" id="IPR000089">
    <property type="entry name" value="Biotin_lipoyl"/>
</dbReference>
<dbReference type="InterPro" id="IPR050709">
    <property type="entry name" value="Biotin_Carboxyl_Carrier/Decarb"/>
</dbReference>
<accession>A0A645JW77</accession>
<dbReference type="PROSITE" id="PS00188">
    <property type="entry name" value="BIOTIN"/>
    <property type="match status" value="1"/>
</dbReference>